<dbReference type="InterPro" id="IPR001841">
    <property type="entry name" value="Znf_RING"/>
</dbReference>
<comment type="caution">
    <text evidence="6">The sequence shown here is derived from an EMBL/GenBank/DDBJ whole genome shotgun (WGS) entry which is preliminary data.</text>
</comment>
<dbReference type="SUPFAM" id="SSF49599">
    <property type="entry name" value="TRAF domain-like"/>
    <property type="match status" value="1"/>
</dbReference>
<keyword evidence="7" id="KW-1185">Reference proteome</keyword>
<protein>
    <recommendedName>
        <fullName evidence="5">RING-type domain-containing protein</fullName>
    </recommendedName>
</protein>
<evidence type="ECO:0000256" key="3">
    <source>
        <dbReference type="ARBA" id="ARBA00022833"/>
    </source>
</evidence>
<feature type="domain" description="RING-type" evidence="5">
    <location>
        <begin position="25"/>
        <end position="64"/>
    </location>
</feature>
<keyword evidence="3" id="KW-0862">Zinc</keyword>
<proteinExistence type="predicted"/>
<reference evidence="6" key="1">
    <citation type="submission" date="2021-02" db="EMBL/GenBank/DDBJ databases">
        <authorList>
            <person name="Nowell W R."/>
        </authorList>
    </citation>
    <scope>NUCLEOTIDE SEQUENCE</scope>
</reference>
<evidence type="ECO:0000313" key="7">
    <source>
        <dbReference type="Proteomes" id="UP000663828"/>
    </source>
</evidence>
<evidence type="ECO:0000256" key="2">
    <source>
        <dbReference type="ARBA" id="ARBA00022771"/>
    </source>
</evidence>
<dbReference type="SMART" id="SM00184">
    <property type="entry name" value="RING"/>
    <property type="match status" value="1"/>
</dbReference>
<accession>A0A813XA27</accession>
<dbReference type="InterPro" id="IPR013083">
    <property type="entry name" value="Znf_RING/FYVE/PHD"/>
</dbReference>
<dbReference type="AlphaFoldDB" id="A0A813XA27"/>
<dbReference type="PANTHER" id="PTHR10131">
    <property type="entry name" value="TNF RECEPTOR ASSOCIATED FACTOR"/>
    <property type="match status" value="1"/>
</dbReference>
<keyword evidence="2 4" id="KW-0863">Zinc-finger</keyword>
<dbReference type="PROSITE" id="PS50089">
    <property type="entry name" value="ZF_RING_2"/>
    <property type="match status" value="1"/>
</dbReference>
<organism evidence="6 7">
    <name type="scientific">Adineta ricciae</name>
    <name type="common">Rotifer</name>
    <dbReference type="NCBI Taxonomy" id="249248"/>
    <lineage>
        <taxon>Eukaryota</taxon>
        <taxon>Metazoa</taxon>
        <taxon>Spiralia</taxon>
        <taxon>Gnathifera</taxon>
        <taxon>Rotifera</taxon>
        <taxon>Eurotatoria</taxon>
        <taxon>Bdelloidea</taxon>
        <taxon>Adinetida</taxon>
        <taxon>Adinetidae</taxon>
        <taxon>Adineta</taxon>
    </lineage>
</organism>
<dbReference type="Proteomes" id="UP000663828">
    <property type="component" value="Unassembled WGS sequence"/>
</dbReference>
<evidence type="ECO:0000256" key="1">
    <source>
        <dbReference type="ARBA" id="ARBA00022723"/>
    </source>
</evidence>
<dbReference type="PROSITE" id="PS00518">
    <property type="entry name" value="ZF_RING_1"/>
    <property type="match status" value="1"/>
</dbReference>
<gene>
    <name evidence="6" type="ORF">XAT740_LOCUS6444</name>
</gene>
<name>A0A813XA27_ADIRI</name>
<dbReference type="Pfam" id="PF13639">
    <property type="entry name" value="zf-RING_2"/>
    <property type="match status" value="1"/>
</dbReference>
<dbReference type="SUPFAM" id="SSF57850">
    <property type="entry name" value="RING/U-box"/>
    <property type="match status" value="1"/>
</dbReference>
<dbReference type="GO" id="GO:0008270">
    <property type="term" value="F:zinc ion binding"/>
    <property type="evidence" value="ECO:0007669"/>
    <property type="project" value="UniProtKB-KW"/>
</dbReference>
<sequence length="271" mass="31650">MSDNRPTTSDYEYLDENGIDIELKCAICRQPFLSPVSLTICGHTFCKQCIKTWFIRAPTCPTCRQYAISYVKRDNRLVQTFPYVAINIRVVTNQLDRLLVRCLLCDETNIQRCHWQIHQKRCAKRRVICPAADLKCLWEGTRETLSAHLNTCTYYQMQPAINELKNELTTVQVIQNELKNSVTMLEKKVEFLLKFINHGQIMMASCSESENDCRYNTINDLHHVWRFLCSICNEYVPRDQIQLHACSGNCICRSCVYSQYSDHRQINELLS</sequence>
<evidence type="ECO:0000313" key="6">
    <source>
        <dbReference type="EMBL" id="CAF0870029.1"/>
    </source>
</evidence>
<evidence type="ECO:0000259" key="5">
    <source>
        <dbReference type="PROSITE" id="PS50089"/>
    </source>
</evidence>
<dbReference type="PANTHER" id="PTHR10131:SF94">
    <property type="entry name" value="TNF RECEPTOR-ASSOCIATED FACTOR 4"/>
    <property type="match status" value="1"/>
</dbReference>
<dbReference type="EMBL" id="CAJNOR010000292">
    <property type="protein sequence ID" value="CAF0870029.1"/>
    <property type="molecule type" value="Genomic_DNA"/>
</dbReference>
<keyword evidence="1" id="KW-0479">Metal-binding</keyword>
<dbReference type="Gene3D" id="3.30.40.10">
    <property type="entry name" value="Zinc/RING finger domain, C3HC4 (zinc finger)"/>
    <property type="match status" value="2"/>
</dbReference>
<dbReference type="InterPro" id="IPR017907">
    <property type="entry name" value="Znf_RING_CS"/>
</dbReference>
<evidence type="ECO:0000256" key="4">
    <source>
        <dbReference type="PROSITE-ProRule" id="PRU00175"/>
    </source>
</evidence>